<protein>
    <submittedName>
        <fullName evidence="3">Uncharacterized protein</fullName>
    </submittedName>
</protein>
<feature type="transmembrane region" description="Helical" evidence="2">
    <location>
        <begin position="53"/>
        <end position="71"/>
    </location>
</feature>
<evidence type="ECO:0000313" key="3">
    <source>
        <dbReference type="EMBL" id="MET3596039.1"/>
    </source>
</evidence>
<accession>A0ABV2HZU6</accession>
<evidence type="ECO:0000313" key="4">
    <source>
        <dbReference type="Proteomes" id="UP001549036"/>
    </source>
</evidence>
<comment type="caution">
    <text evidence="3">The sequence shown here is derived from an EMBL/GenBank/DDBJ whole genome shotgun (WGS) entry which is preliminary data.</text>
</comment>
<reference evidence="3 4" key="1">
    <citation type="submission" date="2024-06" db="EMBL/GenBank/DDBJ databases">
        <title>Genomic Encyclopedia of Type Strains, Phase IV (KMG-IV): sequencing the most valuable type-strain genomes for metagenomic binning, comparative biology and taxonomic classification.</title>
        <authorList>
            <person name="Goeker M."/>
        </authorList>
    </citation>
    <scope>NUCLEOTIDE SEQUENCE [LARGE SCALE GENOMIC DNA]</scope>
    <source>
        <strain evidence="3 4">DSM 29846</strain>
    </source>
</reference>
<keyword evidence="2" id="KW-1133">Transmembrane helix</keyword>
<gene>
    <name evidence="3" type="ORF">ABID26_005454</name>
</gene>
<dbReference type="RefSeq" id="WP_292299672.1">
    <property type="nucleotide sequence ID" value="NZ_JBEPLM010000012.1"/>
</dbReference>
<organism evidence="3 4">
    <name type="scientific">Mesorhizobium shonense</name>
    <dbReference type="NCBI Taxonomy" id="1209948"/>
    <lineage>
        <taxon>Bacteria</taxon>
        <taxon>Pseudomonadati</taxon>
        <taxon>Pseudomonadota</taxon>
        <taxon>Alphaproteobacteria</taxon>
        <taxon>Hyphomicrobiales</taxon>
        <taxon>Phyllobacteriaceae</taxon>
        <taxon>Mesorhizobium</taxon>
    </lineage>
</organism>
<evidence type="ECO:0000256" key="2">
    <source>
        <dbReference type="SAM" id="Phobius"/>
    </source>
</evidence>
<keyword evidence="2" id="KW-0812">Transmembrane</keyword>
<feature type="region of interest" description="Disordered" evidence="1">
    <location>
        <begin position="101"/>
        <end position="120"/>
    </location>
</feature>
<feature type="compositionally biased region" description="Gly residues" evidence="1">
    <location>
        <begin position="110"/>
        <end position="120"/>
    </location>
</feature>
<keyword evidence="4" id="KW-1185">Reference proteome</keyword>
<keyword evidence="2" id="KW-0472">Membrane</keyword>
<sequence>MGRKSNLRSWLLRISVAAVILCGAGSVAGKPVTTLGALNFGALNFGAMNSGEVSTLHTALFIATVWIVSSLRVNRLRALWRVGFRLMRTRGPSGYLLPRGPKARAAAGGSVSGAGASGVS</sequence>
<dbReference type="EMBL" id="JBEPLM010000012">
    <property type="protein sequence ID" value="MET3596039.1"/>
    <property type="molecule type" value="Genomic_DNA"/>
</dbReference>
<name>A0ABV2HZU6_9HYPH</name>
<proteinExistence type="predicted"/>
<dbReference type="Proteomes" id="UP001549036">
    <property type="component" value="Unassembled WGS sequence"/>
</dbReference>
<evidence type="ECO:0000256" key="1">
    <source>
        <dbReference type="SAM" id="MobiDB-lite"/>
    </source>
</evidence>